<keyword evidence="2" id="KW-1185">Reference proteome</keyword>
<dbReference type="EMBL" id="QKSB01000001">
    <property type="protein sequence ID" value="PZE18735.1"/>
    <property type="molecule type" value="Genomic_DNA"/>
</dbReference>
<proteinExistence type="predicted"/>
<sequence length="269" mass="30766">MKITKTTYNFYDNLDTIFSPVIWGGYKHEPIKPIIIDNDKTCLDLMIVVGIIHNSFGLLNVLNRKDSDFTGYKDSFNREIERLFNTDYIARRIIRYLLSKYASSPSNGKALTDSFIIALSKHIGNLEEPNKYINEEIEIIKLSFISLTKGHIDSLELISPENKIFNSPTVLTEEEQFTLPEVELKTINDRIRLLSDLGIIEHLKNKYPNSFRDVNPLADIISKILVENKTSVQPSLNSLLNDNSSNKNYPKENSRTKAIIDTLNANELI</sequence>
<gene>
    <name evidence="1" type="ORF">DNU06_02590</name>
</gene>
<name>A0A2W1NGV0_9FLAO</name>
<evidence type="ECO:0000313" key="2">
    <source>
        <dbReference type="Proteomes" id="UP000249248"/>
    </source>
</evidence>
<dbReference type="Proteomes" id="UP000249248">
    <property type="component" value="Unassembled WGS sequence"/>
</dbReference>
<dbReference type="RefSeq" id="WP_111061636.1">
    <property type="nucleotide sequence ID" value="NZ_JBHUCU010000007.1"/>
</dbReference>
<reference evidence="1 2" key="1">
    <citation type="submission" date="2018-06" db="EMBL/GenBank/DDBJ databases">
        <title>The draft genome sequence of Crocinitomix sp. SM1701.</title>
        <authorList>
            <person name="Zhang X."/>
        </authorList>
    </citation>
    <scope>NUCLEOTIDE SEQUENCE [LARGE SCALE GENOMIC DNA]</scope>
    <source>
        <strain evidence="1 2">SM1701</strain>
    </source>
</reference>
<dbReference type="AlphaFoldDB" id="A0A2W1NGV0"/>
<accession>A0A2W1NGV0</accession>
<evidence type="ECO:0000313" key="1">
    <source>
        <dbReference type="EMBL" id="PZE18735.1"/>
    </source>
</evidence>
<comment type="caution">
    <text evidence="1">The sequence shown here is derived from an EMBL/GenBank/DDBJ whole genome shotgun (WGS) entry which is preliminary data.</text>
</comment>
<protein>
    <submittedName>
        <fullName evidence="1">Uncharacterized protein</fullName>
    </submittedName>
</protein>
<organism evidence="1 2">
    <name type="scientific">Putridiphycobacter roseus</name>
    <dbReference type="NCBI Taxonomy" id="2219161"/>
    <lineage>
        <taxon>Bacteria</taxon>
        <taxon>Pseudomonadati</taxon>
        <taxon>Bacteroidota</taxon>
        <taxon>Flavobacteriia</taxon>
        <taxon>Flavobacteriales</taxon>
        <taxon>Crocinitomicaceae</taxon>
        <taxon>Putridiphycobacter</taxon>
    </lineage>
</organism>